<dbReference type="Proteomes" id="UP000192758">
    <property type="component" value="Unassembled WGS sequence"/>
</dbReference>
<feature type="transmembrane region" description="Helical" evidence="1">
    <location>
        <begin position="12"/>
        <end position="36"/>
    </location>
</feature>
<evidence type="ECO:0000313" key="3">
    <source>
        <dbReference type="Proteomes" id="UP000192758"/>
    </source>
</evidence>
<evidence type="ECO:0000256" key="1">
    <source>
        <dbReference type="SAM" id="Phobius"/>
    </source>
</evidence>
<gene>
    <name evidence="2" type="ORF">EHP00_1648</name>
</gene>
<feature type="transmembrane region" description="Helical" evidence="1">
    <location>
        <begin position="116"/>
        <end position="139"/>
    </location>
</feature>
<feature type="transmembrane region" description="Helical" evidence="1">
    <location>
        <begin position="79"/>
        <end position="104"/>
    </location>
</feature>
<dbReference type="OrthoDB" id="2200972at2759"/>
<keyword evidence="1" id="KW-0472">Membrane</keyword>
<evidence type="ECO:0000313" key="2">
    <source>
        <dbReference type="EMBL" id="OQS55802.1"/>
    </source>
</evidence>
<name>A0A1W0E9B1_9MICR</name>
<sequence>MYLLPLIMIHVALKYLMNLLSCVALCFCASSIMGILTDQITMRICLEYFTEGFHKPLNDTNPFLVFFNKNFKDDITVQAIAWGIFATYILGLSFGGVLFLLNFLPYKNPPVKYKNIIFIILLGLPLVLVCNFLVGYIIYASKFKNLNNDNLYKTMLGFNISKTKTDFLSNRNLCLKYLYCASVHWAAYIFGPILGAVVLLYVIYKRFIPKFGTKKEEETVTIS</sequence>
<protein>
    <submittedName>
        <fullName evidence="2">Uncharacterized protein</fullName>
    </submittedName>
</protein>
<proteinExistence type="predicted"/>
<accession>A0A1W0E9B1</accession>
<organism evidence="2 3">
    <name type="scientific">Ecytonucleospora hepatopenaei</name>
    <dbReference type="NCBI Taxonomy" id="646526"/>
    <lineage>
        <taxon>Eukaryota</taxon>
        <taxon>Fungi</taxon>
        <taxon>Fungi incertae sedis</taxon>
        <taxon>Microsporidia</taxon>
        <taxon>Enterocytozoonidae</taxon>
        <taxon>Ecytonucleospora</taxon>
    </lineage>
</organism>
<feature type="transmembrane region" description="Helical" evidence="1">
    <location>
        <begin position="185"/>
        <end position="204"/>
    </location>
</feature>
<dbReference type="VEuPathDB" id="MicrosporidiaDB:EHP00_1648"/>
<comment type="caution">
    <text evidence="2">The sequence shown here is derived from an EMBL/GenBank/DDBJ whole genome shotgun (WGS) entry which is preliminary data.</text>
</comment>
<keyword evidence="1" id="KW-1133">Transmembrane helix</keyword>
<dbReference type="EMBL" id="MNPJ01000002">
    <property type="protein sequence ID" value="OQS55802.1"/>
    <property type="molecule type" value="Genomic_DNA"/>
</dbReference>
<dbReference type="AlphaFoldDB" id="A0A1W0E9B1"/>
<keyword evidence="1" id="KW-0812">Transmembrane</keyword>
<keyword evidence="3" id="KW-1185">Reference proteome</keyword>
<reference evidence="2 3" key="1">
    <citation type="journal article" date="2017" name="Environ. Microbiol.">
        <title>Decay of the glycolytic pathway and adaptation to intranuclear parasitism within Enterocytozoonidae microsporidia.</title>
        <authorList>
            <person name="Wiredu Boakye D."/>
            <person name="Jaroenlak P."/>
            <person name="Prachumwat A."/>
            <person name="Williams T.A."/>
            <person name="Bateman K.S."/>
            <person name="Itsathitphaisarn O."/>
            <person name="Sritunyalucksana K."/>
            <person name="Paszkiewicz K.H."/>
            <person name="Moore K.A."/>
            <person name="Stentiford G.D."/>
            <person name="Williams B.A."/>
        </authorList>
    </citation>
    <scope>NUCLEOTIDE SEQUENCE [LARGE SCALE GENOMIC DNA]</scope>
    <source>
        <strain evidence="2 3">TH1</strain>
    </source>
</reference>